<evidence type="ECO:0000259" key="1">
    <source>
        <dbReference type="Pfam" id="PF13976"/>
    </source>
</evidence>
<protein>
    <submittedName>
        <fullName evidence="2">Ribonuclease H-like domain-containing protein</fullName>
    </submittedName>
</protein>
<dbReference type="PANTHER" id="PTHR11439:SF489">
    <property type="entry name" value="RNA-DIRECTED DNA POLYMERASE"/>
    <property type="match status" value="1"/>
</dbReference>
<comment type="caution">
    <text evidence="2">The sequence shown here is derived from an EMBL/GenBank/DDBJ whole genome shotgun (WGS) entry which is preliminary data.</text>
</comment>
<name>A0A6L2LM25_TANCI</name>
<feature type="domain" description="GAG-pre-integrase" evidence="1">
    <location>
        <begin position="94"/>
        <end position="159"/>
    </location>
</feature>
<dbReference type="PANTHER" id="PTHR11439">
    <property type="entry name" value="GAG-POL-RELATED RETROTRANSPOSON"/>
    <property type="match status" value="1"/>
</dbReference>
<evidence type="ECO:0000313" key="2">
    <source>
        <dbReference type="EMBL" id="GEU61225.1"/>
    </source>
</evidence>
<sequence>MKLMSILNDKSCSTAQANMAGANQHMTNTSKDMTDVIDVSDLKLVVEYTLSMLFVHKLIKDTELSVGFDETKCYIQELRKGRVLGTGIKIGGFYLFDKKYNISVVSNNSKFFSYHVSMEVWHCRLGLLANQVLKLLKESLNLTNVDHDSPCKVCHKAKQTRDSFPLRENKSTIFGQLIHLDVWGPYKVVCKEGFRYFLTIIDDFSKPYDDEEGPSGRYGGVYQPDLDDILGDNRESDGSVGTSDHVPIFQNGFLRQKGCRVKRGVKEKQVLLADKSVEVNKHVNVALGINFDTQTPNVVNAGLELFLTVSEAHGIHSPASANEENMNDVGTTVRPILAGNTPGMSSYANVTSEPSRKALNFCTLFTPTGNGVDVVVPVESVRVISERVANTAYGFFPGKRVAYSLLLTMLGTLGVNMDCKKANSSRSLFWNVESSSTSTTPIVEKIDKIERLIIDGNVTLVNDEAKPLLKVDSLGDHDSKDENSSVDNEMANFLASKKLIGSKWVFRIRYKSDGETDRLVLTPLPENIMLAHKELENDNFLHMHSLIKSHFDIALILLKYLKLAHEIGIQFSKRNNGFNIAALSDSDWAKFTVTWRSVLGYCVFVNGCLVSWKSKNNPIMHEKTKHFDIDVHLVKEKVASDGEGKKEVSMSKLDRVNERACATSFTIYLDLFRIKFLNLDVSIGSDSHRSWCPTSLLTWVAGSVCSSLLYSGRSMGGSGYMSSGSSRSYY</sequence>
<dbReference type="InterPro" id="IPR025724">
    <property type="entry name" value="GAG-pre-integrase_dom"/>
</dbReference>
<reference evidence="2" key="1">
    <citation type="journal article" date="2019" name="Sci. Rep.">
        <title>Draft genome of Tanacetum cinerariifolium, the natural source of mosquito coil.</title>
        <authorList>
            <person name="Yamashiro T."/>
            <person name="Shiraishi A."/>
            <person name="Satake H."/>
            <person name="Nakayama K."/>
        </authorList>
    </citation>
    <scope>NUCLEOTIDE SEQUENCE</scope>
</reference>
<organism evidence="2">
    <name type="scientific">Tanacetum cinerariifolium</name>
    <name type="common">Dalmatian daisy</name>
    <name type="synonym">Chrysanthemum cinerariifolium</name>
    <dbReference type="NCBI Taxonomy" id="118510"/>
    <lineage>
        <taxon>Eukaryota</taxon>
        <taxon>Viridiplantae</taxon>
        <taxon>Streptophyta</taxon>
        <taxon>Embryophyta</taxon>
        <taxon>Tracheophyta</taxon>
        <taxon>Spermatophyta</taxon>
        <taxon>Magnoliopsida</taxon>
        <taxon>eudicotyledons</taxon>
        <taxon>Gunneridae</taxon>
        <taxon>Pentapetalae</taxon>
        <taxon>asterids</taxon>
        <taxon>campanulids</taxon>
        <taxon>Asterales</taxon>
        <taxon>Asteraceae</taxon>
        <taxon>Asteroideae</taxon>
        <taxon>Anthemideae</taxon>
        <taxon>Anthemidinae</taxon>
        <taxon>Tanacetum</taxon>
    </lineage>
</organism>
<gene>
    <name evidence="2" type="ORF">Tci_033203</name>
</gene>
<dbReference type="Pfam" id="PF13976">
    <property type="entry name" value="gag_pre-integrs"/>
    <property type="match status" value="1"/>
</dbReference>
<accession>A0A6L2LM25</accession>
<dbReference type="EMBL" id="BKCJ010004469">
    <property type="protein sequence ID" value="GEU61225.1"/>
    <property type="molecule type" value="Genomic_DNA"/>
</dbReference>
<dbReference type="AlphaFoldDB" id="A0A6L2LM25"/>
<proteinExistence type="predicted"/>